<feature type="non-terminal residue" evidence="2">
    <location>
        <position position="1"/>
    </location>
</feature>
<evidence type="ECO:0000313" key="2">
    <source>
        <dbReference type="EMBL" id="KAF0691245.1"/>
    </source>
</evidence>
<gene>
    <name evidence="2" type="ORF">FWK35_00032717</name>
</gene>
<proteinExistence type="predicted"/>
<dbReference type="AlphaFoldDB" id="A0A6G0VMB5"/>
<name>A0A6G0VMB5_APHCR</name>
<dbReference type="Pfam" id="PF20700">
    <property type="entry name" value="Mutator"/>
    <property type="match status" value="1"/>
</dbReference>
<organism evidence="2 3">
    <name type="scientific">Aphis craccivora</name>
    <name type="common">Cowpea aphid</name>
    <dbReference type="NCBI Taxonomy" id="307492"/>
    <lineage>
        <taxon>Eukaryota</taxon>
        <taxon>Metazoa</taxon>
        <taxon>Ecdysozoa</taxon>
        <taxon>Arthropoda</taxon>
        <taxon>Hexapoda</taxon>
        <taxon>Insecta</taxon>
        <taxon>Pterygota</taxon>
        <taxon>Neoptera</taxon>
        <taxon>Paraneoptera</taxon>
        <taxon>Hemiptera</taxon>
        <taxon>Sternorrhyncha</taxon>
        <taxon>Aphidomorpha</taxon>
        <taxon>Aphidoidea</taxon>
        <taxon>Aphididae</taxon>
        <taxon>Aphidini</taxon>
        <taxon>Aphis</taxon>
        <taxon>Aphis</taxon>
    </lineage>
</organism>
<sequence length="148" mass="17277">LMANGQRDHKKQNIIHFSERRLLLGSTQKITVLFVSEQQTEKLRHLFTFVSLIGKNHQPPWRWIVGILEGFSNSLNMHGLKYNKLIGNGDSSFTNKLNEVMPYGPENHLRRNYGMKMSALSKKIEYPAIIRKFITTNILRFRSDITYN</sequence>
<keyword evidence="3" id="KW-1185">Reference proteome</keyword>
<protein>
    <submittedName>
        <fullName evidence="2">YqaJ domain-containing protein</fullName>
    </submittedName>
</protein>
<dbReference type="InterPro" id="IPR049012">
    <property type="entry name" value="Mutator_transp_dom"/>
</dbReference>
<comment type="caution">
    <text evidence="2">The sequence shown here is derived from an EMBL/GenBank/DDBJ whole genome shotgun (WGS) entry which is preliminary data.</text>
</comment>
<accession>A0A6G0VMB5</accession>
<feature type="domain" description="Mutator-like transposase" evidence="1">
    <location>
        <begin position="67"/>
        <end position="140"/>
    </location>
</feature>
<dbReference type="Proteomes" id="UP000478052">
    <property type="component" value="Unassembled WGS sequence"/>
</dbReference>
<evidence type="ECO:0000259" key="1">
    <source>
        <dbReference type="Pfam" id="PF20700"/>
    </source>
</evidence>
<dbReference type="OrthoDB" id="10069847at2759"/>
<dbReference type="EMBL" id="VUJU01016014">
    <property type="protein sequence ID" value="KAF0691245.1"/>
    <property type="molecule type" value="Genomic_DNA"/>
</dbReference>
<reference evidence="2 3" key="1">
    <citation type="submission" date="2019-08" db="EMBL/GenBank/DDBJ databases">
        <title>Whole genome of Aphis craccivora.</title>
        <authorList>
            <person name="Voronova N.V."/>
            <person name="Shulinski R.S."/>
            <person name="Bandarenka Y.V."/>
            <person name="Zhorov D.G."/>
            <person name="Warner D."/>
        </authorList>
    </citation>
    <scope>NUCLEOTIDE SEQUENCE [LARGE SCALE GENOMIC DNA]</scope>
    <source>
        <strain evidence="2">180601</strain>
        <tissue evidence="2">Whole Body</tissue>
    </source>
</reference>
<evidence type="ECO:0000313" key="3">
    <source>
        <dbReference type="Proteomes" id="UP000478052"/>
    </source>
</evidence>